<proteinExistence type="predicted"/>
<dbReference type="RefSeq" id="WP_316791228.1">
    <property type="nucleotide sequence ID" value="NZ_CP053540.1"/>
</dbReference>
<dbReference type="EMBL" id="CP053540">
    <property type="protein sequence ID" value="WOB42587.1"/>
    <property type="molecule type" value="Genomic_DNA"/>
</dbReference>
<evidence type="ECO:0000313" key="2">
    <source>
        <dbReference type="EMBL" id="WOB42587.1"/>
    </source>
</evidence>
<feature type="region of interest" description="Disordered" evidence="1">
    <location>
        <begin position="644"/>
        <end position="728"/>
    </location>
</feature>
<feature type="region of interest" description="Disordered" evidence="1">
    <location>
        <begin position="928"/>
        <end position="956"/>
    </location>
</feature>
<name>A0AA96Y1F9_9CYAN</name>
<accession>A0AA96Y1F9</accession>
<evidence type="ECO:0000256" key="1">
    <source>
        <dbReference type="SAM" id="MobiDB-lite"/>
    </source>
</evidence>
<sequence length="1115" mass="121983">MSDLQQKHPPGTSPLALWFRDTTGLMEERVQFRLRGNHLHILCEAQPCPDRGAIVGRLLPALREVDLNTLVPAGQPTIYQIYLYGRRPGQSLPDWSFSIDLHQLDDQLQQFLGEQLLVEESPESASQRGGQLATVSVGSGSVSTVGFGGLPSGDSRSDPFGNRSVEGDAALSGSTLGLARQGHPGAIARYLSDHLSSFGVSVRATVKPLRPAPGPDPDAAPEPPPQRLWVLCEANYSLDSSLLAEPLAQHLRDLRLEGFRDAVVRVQVAGESQPDWMLQVDLTPPDAMLREWARWGDVGSLTRLLNPVLEMLEGEVSTATLRDSTLHLFCSPLPQSSLAPHPPDRAAVKAGVGAVLQSIAPQGIHAATVYGQVLHQETPAWVDWLDLPASQQPHLADSTLTLAQQGDWGAIAFLLNRLLNPDLTQQLATGGIRVQLLPKPDGTLPSDAPTHAQRYLLHVMSDAPVCPDQRRVGTTVVRFLRDLNLPQLAGVRVYGRRAGQKRPLWSYGVDFAPRSRVVPEPAPEFAATDAYVGDLLTPGGDLILRSDVDLQTAWQRWCDRLSASIRRALVKTHLFAPTEDAPADDSSEAWRSDGRSYRNGALAAVWGAAGLLLAVQADWHLARLLQQPEQRTQPDRFVAVDEVPSLALPPNRGPSATAAEAGAADGRFPPGSLRESPSPDPQTEGDRIFDLSGFTRNEEAEGESSAPSPSPSPGVQISSRSLPYTPVSATEPQTVAEVLAAGLPFPTFNSRQLDEKLMLYYERLRQTGNPPDVLIVGSSRALRGVDPVALQRELATLGYADVSVFNFGVNGATAQVVDAILRQVLKPNQLPRLILWADGARAFNSGAVDVTYNGIAVSPAYRELLAGTLARPQVLPEDFETPAEPAEPTPTLNTTLRDSYQTLDRWLSRQLGDRSAVFGQRDRLKDALQQRVRPESPSAVSAAPPPGLSPMPSRLPADSAESLVEAGRDLIDFDGFLPLALRFNPATYYQEYARVQGRYDGDYTDFRIEGVQAAAFQSVLRLASDRNIPVIFVNLPLTDEYLDPVRRQHEQTFRQYLLREDLDSPSLVFRDLGEIWLDQYDYFSDPSHLNRYGAFAVSRRIAQDPMIPWSYARGR</sequence>
<dbReference type="KEGG" id="tog:HNI00_05010"/>
<gene>
    <name evidence="2" type="ORF">HNI00_05010</name>
</gene>
<protein>
    <submittedName>
        <fullName evidence="2">DUF1574 domain-containing protein</fullName>
    </submittedName>
</protein>
<feature type="compositionally biased region" description="Polar residues" evidence="1">
    <location>
        <begin position="715"/>
        <end position="728"/>
    </location>
</feature>
<dbReference type="AlphaFoldDB" id="A0AA96Y1F9"/>
<dbReference type="SUPFAM" id="SSF52266">
    <property type="entry name" value="SGNH hydrolase"/>
    <property type="match status" value="1"/>
</dbReference>
<reference evidence="2" key="1">
    <citation type="submission" date="2020-05" db="EMBL/GenBank/DDBJ databases">
        <authorList>
            <person name="Zhu T."/>
            <person name="Keshari N."/>
            <person name="Lu X."/>
        </authorList>
    </citation>
    <scope>NUCLEOTIDE SEQUENCE</scope>
    <source>
        <strain evidence="2">NK1-22</strain>
    </source>
</reference>
<organism evidence="2">
    <name type="scientific">Thermoleptolyngbya oregonensis NK1-22</name>
    <dbReference type="NCBI Taxonomy" id="2547457"/>
    <lineage>
        <taxon>Bacteria</taxon>
        <taxon>Bacillati</taxon>
        <taxon>Cyanobacteriota</taxon>
        <taxon>Cyanophyceae</taxon>
        <taxon>Oculatellales</taxon>
        <taxon>Oculatellaceae</taxon>
        <taxon>Thermoleptolyngbya</taxon>
    </lineage>
</organism>